<keyword evidence="2" id="KW-1185">Reference proteome</keyword>
<dbReference type="STRING" id="1123350.SAMN02744040_00736"/>
<evidence type="ECO:0000313" key="2">
    <source>
        <dbReference type="Proteomes" id="UP000242520"/>
    </source>
</evidence>
<evidence type="ECO:0008006" key="3">
    <source>
        <dbReference type="Google" id="ProtNLM"/>
    </source>
</evidence>
<name>A0A1M5Q139_9FIRM</name>
<evidence type="ECO:0000313" key="1">
    <source>
        <dbReference type="EMBL" id="SHH07844.1"/>
    </source>
</evidence>
<gene>
    <name evidence="1" type="ORF">SAMN02744040_00736</name>
</gene>
<dbReference type="RefSeq" id="WP_084601927.1">
    <property type="nucleotide sequence ID" value="NZ_FQXH01000007.1"/>
</dbReference>
<organism evidence="1 2">
    <name type="scientific">Tepidibacter thalassicus DSM 15285</name>
    <dbReference type="NCBI Taxonomy" id="1123350"/>
    <lineage>
        <taxon>Bacteria</taxon>
        <taxon>Bacillati</taxon>
        <taxon>Bacillota</taxon>
        <taxon>Clostridia</taxon>
        <taxon>Peptostreptococcales</taxon>
        <taxon>Peptostreptococcaceae</taxon>
        <taxon>Tepidibacter</taxon>
    </lineage>
</organism>
<protein>
    <recommendedName>
        <fullName evidence="3">Competence protein ComGD</fullName>
    </recommendedName>
</protein>
<dbReference type="Proteomes" id="UP000242520">
    <property type="component" value="Unassembled WGS sequence"/>
</dbReference>
<reference evidence="2" key="1">
    <citation type="submission" date="2016-11" db="EMBL/GenBank/DDBJ databases">
        <authorList>
            <person name="Varghese N."/>
            <person name="Submissions S."/>
        </authorList>
    </citation>
    <scope>NUCLEOTIDE SEQUENCE [LARGE SCALE GENOMIC DNA]</scope>
    <source>
        <strain evidence="2">DSM 15285</strain>
    </source>
</reference>
<dbReference type="EMBL" id="FQXH01000007">
    <property type="protein sequence ID" value="SHH07844.1"/>
    <property type="molecule type" value="Genomic_DNA"/>
</dbReference>
<proteinExistence type="predicted"/>
<accession>A0A1M5Q139</accession>
<dbReference type="OrthoDB" id="1711166at2"/>
<dbReference type="AlphaFoldDB" id="A0A1M5Q139"/>
<sequence length="147" mass="17321">MIELLLCLCIISILLSISICKFYLKDYKIDSFVRQLCTDIRYVRIKNINSDYSTYIYYKKKPNGVNSYVLREDGKDKKEVELPQNTDIYYSCSKVIFNLTGSLNYQGDTIVIIDRDNNKKREITIIPFSGRTLIKECIYKYGEDIYE</sequence>